<dbReference type="OrthoDB" id="64915at2759"/>
<dbReference type="InterPro" id="IPR004104">
    <property type="entry name" value="Gfo/Idh/MocA-like_OxRdtase_C"/>
</dbReference>
<dbReference type="Gene3D" id="3.30.360.10">
    <property type="entry name" value="Dihydrodipicolinate Reductase, domain 2"/>
    <property type="match status" value="1"/>
</dbReference>
<keyword evidence="4" id="KW-1185">Reference proteome</keyword>
<organism evidence="3 4">
    <name type="scientific">Escovopsis weberi</name>
    <dbReference type="NCBI Taxonomy" id="150374"/>
    <lineage>
        <taxon>Eukaryota</taxon>
        <taxon>Fungi</taxon>
        <taxon>Dikarya</taxon>
        <taxon>Ascomycota</taxon>
        <taxon>Pezizomycotina</taxon>
        <taxon>Sordariomycetes</taxon>
        <taxon>Hypocreomycetidae</taxon>
        <taxon>Hypocreales</taxon>
        <taxon>Hypocreaceae</taxon>
        <taxon>Escovopsis</taxon>
    </lineage>
</organism>
<evidence type="ECO:0000259" key="2">
    <source>
        <dbReference type="Pfam" id="PF02894"/>
    </source>
</evidence>
<gene>
    <name evidence="3" type="ORF">ESCO_005757</name>
</gene>
<dbReference type="Gene3D" id="3.40.50.720">
    <property type="entry name" value="NAD(P)-binding Rossmann-like Domain"/>
    <property type="match status" value="1"/>
</dbReference>
<feature type="domain" description="Gfo/Idh/MocA-like oxidoreductase C-terminal" evidence="2">
    <location>
        <begin position="180"/>
        <end position="291"/>
    </location>
</feature>
<comment type="caution">
    <text evidence="3">The sequence shown here is derived from an EMBL/GenBank/DDBJ whole genome shotgun (WGS) entry which is preliminary data.</text>
</comment>
<dbReference type="PANTHER" id="PTHR42840">
    <property type="entry name" value="NAD(P)-BINDING ROSSMANN-FOLD SUPERFAMILY PROTEIN-RELATED"/>
    <property type="match status" value="1"/>
</dbReference>
<dbReference type="Pfam" id="PF01408">
    <property type="entry name" value="GFO_IDH_MocA"/>
    <property type="match status" value="1"/>
</dbReference>
<dbReference type="EMBL" id="LGSR01000019">
    <property type="protein sequence ID" value="KOS19914.1"/>
    <property type="molecule type" value="Genomic_DNA"/>
</dbReference>
<name>A0A0M8N3K9_ESCWE</name>
<evidence type="ECO:0000313" key="3">
    <source>
        <dbReference type="EMBL" id="KOS19914.1"/>
    </source>
</evidence>
<dbReference type="GO" id="GO:0005737">
    <property type="term" value="C:cytoplasm"/>
    <property type="evidence" value="ECO:0007669"/>
    <property type="project" value="TreeGrafter"/>
</dbReference>
<dbReference type="InterPro" id="IPR036291">
    <property type="entry name" value="NAD(P)-bd_dom_sf"/>
</dbReference>
<protein>
    <recommendedName>
        <fullName evidence="5">Oxidoreductase</fullName>
    </recommendedName>
</protein>
<reference evidence="3 4" key="1">
    <citation type="submission" date="2015-07" db="EMBL/GenBank/DDBJ databases">
        <title>The genome of the fungus Escovopsis weberi, a specialized disease agent of ant agriculture.</title>
        <authorList>
            <person name="de Man T.J."/>
            <person name="Stajich J.E."/>
            <person name="Kubicek C.P."/>
            <person name="Chenthamara K."/>
            <person name="Atanasova L."/>
            <person name="Druzhinina I.S."/>
            <person name="Birnbaum S."/>
            <person name="Barribeau S.M."/>
            <person name="Teiling C."/>
            <person name="Suen G."/>
            <person name="Currie C."/>
            <person name="Gerardo N.M."/>
        </authorList>
    </citation>
    <scope>NUCLEOTIDE SEQUENCE [LARGE SCALE GENOMIC DNA]</scope>
</reference>
<evidence type="ECO:0008006" key="5">
    <source>
        <dbReference type="Google" id="ProtNLM"/>
    </source>
</evidence>
<dbReference type="SUPFAM" id="SSF51735">
    <property type="entry name" value="NAD(P)-binding Rossmann-fold domains"/>
    <property type="match status" value="1"/>
</dbReference>
<dbReference type="Proteomes" id="UP000053831">
    <property type="component" value="Unassembled WGS sequence"/>
</dbReference>
<dbReference type="SUPFAM" id="SSF55347">
    <property type="entry name" value="Glyceraldehyde-3-phosphate dehydrogenase-like, C-terminal domain"/>
    <property type="match status" value="1"/>
</dbReference>
<dbReference type="InterPro" id="IPR000683">
    <property type="entry name" value="Gfo/Idh/MocA-like_OxRdtase_N"/>
</dbReference>
<accession>A0A0M8N3K9</accession>
<dbReference type="PANTHER" id="PTHR42840:SF5">
    <property type="entry name" value="NAD(P)-BINDING ROSSMANN-FOLD SUPERFAMILY PROTEIN"/>
    <property type="match status" value="1"/>
</dbReference>
<feature type="domain" description="Gfo/Idh/MocA-like oxidoreductase N-terminal" evidence="1">
    <location>
        <begin position="8"/>
        <end position="133"/>
    </location>
</feature>
<dbReference type="GO" id="GO:0006740">
    <property type="term" value="P:NADPH regeneration"/>
    <property type="evidence" value="ECO:0007669"/>
    <property type="project" value="TreeGrafter"/>
</dbReference>
<sequence length="360" mass="38490">MALETPIGVALLGAGIFIKEQHLPAVLNNGQLSLKAIYSRSLTSAQAAAALVPPDHTAAAPALYASDTPGATLDDLLAREDIRGVIVALPILAQPDVVRRALAAGKHVLVEKPMANDVAGARGLLEDAERERARTGATLSVAENFRFHDKFRWAAERARALGGPVEHFSVRVMFRIDAGTDKYYKTEWRKAPQHQGGFLLDAGVHFAAATRMLLGAGEGADENRPDQVQAFSALVEPLLPPVDSVAAIIRTRRGAAGVFQLSVSSASSAFEWDFAYRGGRVRVAGDTVTVRPRGAAEDEVREFARASGVAEEVAAWAEGMRAGRVDALQEASEGLGDVEFIEKILQSGERQGAALRYEYA</sequence>
<dbReference type="AlphaFoldDB" id="A0A0M8N3K9"/>
<dbReference type="STRING" id="150374.A0A0M8N3K9"/>
<dbReference type="GO" id="GO:0000166">
    <property type="term" value="F:nucleotide binding"/>
    <property type="evidence" value="ECO:0007669"/>
    <property type="project" value="InterPro"/>
</dbReference>
<dbReference type="Pfam" id="PF02894">
    <property type="entry name" value="GFO_IDH_MocA_C"/>
    <property type="match status" value="1"/>
</dbReference>
<proteinExistence type="predicted"/>
<dbReference type="GO" id="GO:0016491">
    <property type="term" value="F:oxidoreductase activity"/>
    <property type="evidence" value="ECO:0007669"/>
    <property type="project" value="TreeGrafter"/>
</dbReference>
<evidence type="ECO:0000313" key="4">
    <source>
        <dbReference type="Proteomes" id="UP000053831"/>
    </source>
</evidence>
<evidence type="ECO:0000259" key="1">
    <source>
        <dbReference type="Pfam" id="PF01408"/>
    </source>
</evidence>